<dbReference type="RefSeq" id="WP_107351043.1">
    <property type="nucleotide sequence ID" value="NZ_PYMH01000014.1"/>
</dbReference>
<name>A0A2T3ISH6_9GAMM</name>
<dbReference type="AlphaFoldDB" id="A0A2T3ISH6"/>
<dbReference type="OrthoDB" id="5867101at2"/>
<keyword evidence="2" id="KW-1185">Reference proteome</keyword>
<protein>
    <submittedName>
        <fullName evidence="1">Uncharacterized protein</fullName>
    </submittedName>
</protein>
<evidence type="ECO:0000313" key="2">
    <source>
        <dbReference type="Proteomes" id="UP000241222"/>
    </source>
</evidence>
<sequence length="252" mass="28283">MSSKFLEKAWSQKTVNLEDKLLLVALAELSDRDGAFITSMSQLKEMMCASESMLDNLIAKLSMEQLIIGVNKASASYRTSGKINGRLNFDAYVDHSVVDHRASQGNTGYVQQPHANPDVYSNAKRVSSFHRSQVTPVNKTISGKAINILELSPNVIEPWAEAVMFKSGYGNQTQVWASFIERIRETPSKQLYSLDELRSRLHSHLHSEKSYKQGYNRPASRPQAVKRGAIDILEEKIANFNFKSDDEGDDLL</sequence>
<organism evidence="1 2">
    <name type="scientific">Photobacterium lutimaris</name>
    <dbReference type="NCBI Taxonomy" id="388278"/>
    <lineage>
        <taxon>Bacteria</taxon>
        <taxon>Pseudomonadati</taxon>
        <taxon>Pseudomonadota</taxon>
        <taxon>Gammaproteobacteria</taxon>
        <taxon>Vibrionales</taxon>
        <taxon>Vibrionaceae</taxon>
        <taxon>Photobacterium</taxon>
    </lineage>
</organism>
<gene>
    <name evidence="1" type="ORF">C9I99_22360</name>
</gene>
<proteinExistence type="predicted"/>
<accession>A0A2T3ISH6</accession>
<dbReference type="EMBL" id="PYMH01000014">
    <property type="protein sequence ID" value="PSU31311.1"/>
    <property type="molecule type" value="Genomic_DNA"/>
</dbReference>
<dbReference type="Proteomes" id="UP000241222">
    <property type="component" value="Unassembled WGS sequence"/>
</dbReference>
<reference evidence="1 2" key="1">
    <citation type="submission" date="2018-03" db="EMBL/GenBank/DDBJ databases">
        <title>Whole genome sequencing of Histamine producing bacteria.</title>
        <authorList>
            <person name="Butler K."/>
        </authorList>
    </citation>
    <scope>NUCLEOTIDE SEQUENCE [LARGE SCALE GENOMIC DNA]</scope>
    <source>
        <strain evidence="1 2">JCM 13586</strain>
    </source>
</reference>
<comment type="caution">
    <text evidence="1">The sequence shown here is derived from an EMBL/GenBank/DDBJ whole genome shotgun (WGS) entry which is preliminary data.</text>
</comment>
<evidence type="ECO:0000313" key="1">
    <source>
        <dbReference type="EMBL" id="PSU31311.1"/>
    </source>
</evidence>